<evidence type="ECO:0000313" key="11">
    <source>
        <dbReference type="Proteomes" id="UP001056455"/>
    </source>
</evidence>
<protein>
    <recommendedName>
        <fullName evidence="3 9">Gluconokinase</fullName>
        <ecNumber evidence="3 9">2.7.1.12</ecNumber>
    </recommendedName>
</protein>
<keyword evidence="4 9" id="KW-0808">Transferase</keyword>
<dbReference type="SUPFAM" id="SSF52540">
    <property type="entry name" value="P-loop containing nucleoside triphosphate hydrolases"/>
    <property type="match status" value="1"/>
</dbReference>
<gene>
    <name evidence="10" type="ORF">NF556_02450</name>
</gene>
<keyword evidence="6 9" id="KW-0418">Kinase</keyword>
<dbReference type="EC" id="2.7.1.12" evidence="3 9"/>
<dbReference type="Gene3D" id="3.40.50.300">
    <property type="entry name" value="P-loop containing nucleotide triphosphate hydrolases"/>
    <property type="match status" value="1"/>
</dbReference>
<keyword evidence="11" id="KW-1185">Reference proteome</keyword>
<evidence type="ECO:0000256" key="8">
    <source>
        <dbReference type="ARBA" id="ARBA00048090"/>
    </source>
</evidence>
<dbReference type="Pfam" id="PF13671">
    <property type="entry name" value="AAA_33"/>
    <property type="match status" value="1"/>
</dbReference>
<evidence type="ECO:0000256" key="4">
    <source>
        <dbReference type="ARBA" id="ARBA00022679"/>
    </source>
</evidence>
<keyword evidence="5 9" id="KW-0547">Nucleotide-binding</keyword>
<dbReference type="CDD" id="cd02021">
    <property type="entry name" value="GntK"/>
    <property type="match status" value="1"/>
</dbReference>
<dbReference type="PANTHER" id="PTHR43442">
    <property type="entry name" value="GLUCONOKINASE-RELATED"/>
    <property type="match status" value="1"/>
</dbReference>
<dbReference type="NCBIfam" id="TIGR01313">
    <property type="entry name" value="therm_gnt_kin"/>
    <property type="match status" value="1"/>
</dbReference>
<evidence type="ECO:0000313" key="10">
    <source>
        <dbReference type="EMBL" id="USQ82087.1"/>
    </source>
</evidence>
<evidence type="ECO:0000256" key="6">
    <source>
        <dbReference type="ARBA" id="ARBA00022777"/>
    </source>
</evidence>
<evidence type="ECO:0000256" key="9">
    <source>
        <dbReference type="RuleBase" id="RU363066"/>
    </source>
</evidence>
<evidence type="ECO:0000256" key="1">
    <source>
        <dbReference type="ARBA" id="ARBA00004761"/>
    </source>
</evidence>
<proteinExistence type="inferred from homology"/>
<accession>A0ABY4YZA4</accession>
<comment type="catalytic activity">
    <reaction evidence="8 9">
        <text>D-gluconate + ATP = 6-phospho-D-gluconate + ADP + H(+)</text>
        <dbReference type="Rhea" id="RHEA:19433"/>
        <dbReference type="ChEBI" id="CHEBI:15378"/>
        <dbReference type="ChEBI" id="CHEBI:18391"/>
        <dbReference type="ChEBI" id="CHEBI:30616"/>
        <dbReference type="ChEBI" id="CHEBI:58759"/>
        <dbReference type="ChEBI" id="CHEBI:456216"/>
        <dbReference type="EC" id="2.7.1.12"/>
    </reaction>
</comment>
<evidence type="ECO:0000256" key="7">
    <source>
        <dbReference type="ARBA" id="ARBA00022840"/>
    </source>
</evidence>
<dbReference type="InterPro" id="IPR027417">
    <property type="entry name" value="P-loop_NTPase"/>
</dbReference>
<name>A0ABY4YZA4_9MICO</name>
<keyword evidence="7 9" id="KW-0067">ATP-binding</keyword>
<dbReference type="InterPro" id="IPR006001">
    <property type="entry name" value="Therm_gnt_kin"/>
</dbReference>
<comment type="pathway">
    <text evidence="1">Carbohydrate acid metabolism.</text>
</comment>
<sequence length="160" mass="17456">MGVSAAGKTTVARAINKTLGWEFAEGDDFHPQANVDKMASGVPLTDEDRWPWLRALAEWTADHAAAGRSTIISCSALRRAYRDVLREGGEGTYFVHLTGTKDLLRQRMAGRDDHFMPLELLDSQLATLEPLGADEPGATFDVAPTPKRIAAAVLRELNLP</sequence>
<evidence type="ECO:0000256" key="5">
    <source>
        <dbReference type="ARBA" id="ARBA00022741"/>
    </source>
</evidence>
<dbReference type="Proteomes" id="UP001056455">
    <property type="component" value="Chromosome"/>
</dbReference>
<dbReference type="PANTHER" id="PTHR43442:SF3">
    <property type="entry name" value="GLUCONOKINASE-RELATED"/>
    <property type="match status" value="1"/>
</dbReference>
<evidence type="ECO:0000256" key="2">
    <source>
        <dbReference type="ARBA" id="ARBA00008420"/>
    </source>
</evidence>
<evidence type="ECO:0000256" key="3">
    <source>
        <dbReference type="ARBA" id="ARBA00012054"/>
    </source>
</evidence>
<dbReference type="EMBL" id="CP099489">
    <property type="protein sequence ID" value="USQ82087.1"/>
    <property type="molecule type" value="Genomic_DNA"/>
</dbReference>
<comment type="similarity">
    <text evidence="2 9">Belongs to the gluconokinase GntK/GntV family.</text>
</comment>
<organism evidence="10 11">
    <name type="scientific">Ornithinimicrobium faecis</name>
    <dbReference type="NCBI Taxonomy" id="2934158"/>
    <lineage>
        <taxon>Bacteria</taxon>
        <taxon>Bacillati</taxon>
        <taxon>Actinomycetota</taxon>
        <taxon>Actinomycetes</taxon>
        <taxon>Micrococcales</taxon>
        <taxon>Ornithinimicrobiaceae</taxon>
        <taxon>Ornithinimicrobium</taxon>
    </lineage>
</organism>
<reference evidence="10" key="1">
    <citation type="submission" date="2022-06" db="EMBL/GenBank/DDBJ databases">
        <title>Ornithinimicrobium HY1793.</title>
        <authorList>
            <person name="Huang Y."/>
        </authorList>
    </citation>
    <scope>NUCLEOTIDE SEQUENCE</scope>
    <source>
        <strain evidence="10">HY1793</strain>
    </source>
</reference>